<sequence>TPQSPRRQSPDYRHRQSAYRSTALSPQQGDALGTILTDVKLIPDKPMKQSGSSVRVNDEREEYGISGVKDPTRYSDNVWIEEAGDREGNAHTENGEDDSKHRSKHHHKHRSHKDRHAAQHHERKKRERSSEHRRPSNRNEVDNIDGIEDAMKMTILTSSE</sequence>
<evidence type="ECO:0000313" key="3">
    <source>
        <dbReference type="Proteomes" id="UP000824469"/>
    </source>
</evidence>
<dbReference type="EMBL" id="JAHRHJ020000004">
    <property type="protein sequence ID" value="KAH9317002.1"/>
    <property type="molecule type" value="Genomic_DNA"/>
</dbReference>
<organism evidence="2 3">
    <name type="scientific">Taxus chinensis</name>
    <name type="common">Chinese yew</name>
    <name type="synonym">Taxus wallichiana var. chinensis</name>
    <dbReference type="NCBI Taxonomy" id="29808"/>
    <lineage>
        <taxon>Eukaryota</taxon>
        <taxon>Viridiplantae</taxon>
        <taxon>Streptophyta</taxon>
        <taxon>Embryophyta</taxon>
        <taxon>Tracheophyta</taxon>
        <taxon>Spermatophyta</taxon>
        <taxon>Pinopsida</taxon>
        <taxon>Pinidae</taxon>
        <taxon>Conifers II</taxon>
        <taxon>Cupressales</taxon>
        <taxon>Taxaceae</taxon>
        <taxon>Taxus</taxon>
    </lineage>
</organism>
<proteinExistence type="predicted"/>
<evidence type="ECO:0000313" key="2">
    <source>
        <dbReference type="EMBL" id="KAH9317002.1"/>
    </source>
</evidence>
<name>A0AA38LDN7_TAXCH</name>
<feature type="compositionally biased region" description="Basic and acidic residues" evidence="1">
    <location>
        <begin position="128"/>
        <end position="141"/>
    </location>
</feature>
<accession>A0AA38LDN7</accession>
<feature type="non-terminal residue" evidence="2">
    <location>
        <position position="1"/>
    </location>
</feature>
<keyword evidence="3" id="KW-1185">Reference proteome</keyword>
<dbReference type="Proteomes" id="UP000824469">
    <property type="component" value="Unassembled WGS sequence"/>
</dbReference>
<feature type="non-terminal residue" evidence="2">
    <location>
        <position position="160"/>
    </location>
</feature>
<feature type="compositionally biased region" description="Basic residues" evidence="1">
    <location>
        <begin position="101"/>
        <end position="115"/>
    </location>
</feature>
<feature type="compositionally biased region" description="Basic and acidic residues" evidence="1">
    <location>
        <begin position="83"/>
        <end position="100"/>
    </location>
</feature>
<reference evidence="2 3" key="1">
    <citation type="journal article" date="2021" name="Nat. Plants">
        <title>The Taxus genome provides insights into paclitaxel biosynthesis.</title>
        <authorList>
            <person name="Xiong X."/>
            <person name="Gou J."/>
            <person name="Liao Q."/>
            <person name="Li Y."/>
            <person name="Zhou Q."/>
            <person name="Bi G."/>
            <person name="Li C."/>
            <person name="Du R."/>
            <person name="Wang X."/>
            <person name="Sun T."/>
            <person name="Guo L."/>
            <person name="Liang H."/>
            <person name="Lu P."/>
            <person name="Wu Y."/>
            <person name="Zhang Z."/>
            <person name="Ro D.K."/>
            <person name="Shang Y."/>
            <person name="Huang S."/>
            <person name="Yan J."/>
        </authorList>
    </citation>
    <scope>NUCLEOTIDE SEQUENCE [LARGE SCALE GENOMIC DNA]</scope>
    <source>
        <strain evidence="2">Ta-2019</strain>
    </source>
</reference>
<protein>
    <submittedName>
        <fullName evidence="2">Uncharacterized protein</fullName>
    </submittedName>
</protein>
<comment type="caution">
    <text evidence="2">The sequence shown here is derived from an EMBL/GenBank/DDBJ whole genome shotgun (WGS) entry which is preliminary data.</text>
</comment>
<gene>
    <name evidence="2" type="ORF">KI387_018771</name>
</gene>
<evidence type="ECO:0000256" key="1">
    <source>
        <dbReference type="SAM" id="MobiDB-lite"/>
    </source>
</evidence>
<feature type="compositionally biased region" description="Polar residues" evidence="1">
    <location>
        <begin position="18"/>
        <end position="28"/>
    </location>
</feature>
<feature type="region of interest" description="Disordered" evidence="1">
    <location>
        <begin position="1"/>
        <end position="160"/>
    </location>
</feature>
<dbReference type="AlphaFoldDB" id="A0AA38LDN7"/>